<accession>A0A8S1HMR0</accession>
<evidence type="ECO:0000313" key="2">
    <source>
        <dbReference type="EMBL" id="CAD6197915.1"/>
    </source>
</evidence>
<reference evidence="2" key="1">
    <citation type="submission" date="2020-10" db="EMBL/GenBank/DDBJ databases">
        <authorList>
            <person name="Kikuchi T."/>
        </authorList>
    </citation>
    <scope>NUCLEOTIDE SEQUENCE</scope>
    <source>
        <strain evidence="2">NKZ352</strain>
    </source>
</reference>
<dbReference type="OrthoDB" id="5814263at2759"/>
<dbReference type="AlphaFoldDB" id="A0A8S1HMR0"/>
<keyword evidence="1" id="KW-1133">Transmembrane helix</keyword>
<gene>
    <name evidence="2" type="ORF">CAUJ_LOCUS13822</name>
</gene>
<evidence type="ECO:0008006" key="4">
    <source>
        <dbReference type="Google" id="ProtNLM"/>
    </source>
</evidence>
<sequence length="1052" mass="116559">MSSKVSFVKRKEKKCSKDCPAGESPSEACQLGNSTVCSTPGEVCYQMNTSAICCIPYRCKSGMIAGRNDSKNAQILHILAPPKGCPTLERMENSSSGNICCPAPTSFFLHKSNISAELKLPSGYLKGLPSPEKCLRNKDCGSKTFCDAAYNENFPEDRKLSFFCYDYIDPAALDHNWGVEPCNEHQDCANFCFTTPNSTVSALESPQISQNRTVDFKGFCVETPKCPFGTFGMSQNGTEKHHCQKDDDCKVENDPDGFKVSRCVSVNYENVFGNTSFKICCSGHAECSTKMLGKAANGTKCGNGTYLEDTPSAGKLCCPIPYWYVDFDAKKTPVGFNKTSVKPQNLEHCTTHDDCKVEEFCDVVANIYEENRGLDNSNDGKPLMFCFEGTNLTKFVRKASFGFKLCNVLQDCKSETEWCDESGQNAKNLRGYPETGNKVTFCQIAVCSGKIPTRGFLVNSGFCSSKEDCATAGPMKNDTDTTIYRPRCQMISTDVHMCCYEPRICSTGSHAGAKEKKTAFCPELSYKEIIGKIQLLLSYSSCLHPGGHWLLATNVADWISDESSPIRDYCDAAYNVFKKDKGGLDESGPYGQPKKFCYKLPVANGNIALRKVTGIELCNESSDCLIEGNFCTKPNATGGYFRDTISGRKTGVCASANCTLAGKPVLTLLAGWDSCKWHSECEKYGPPADPSKKPYWIANCKDVQLNLKTFGSFCCYTQEVCPNGMFAGQPLYGSGKAECIAGSELTHFAEVEGCCPIPRSFTLRETDKNVLPAGYRENTFKRCDINADCDKNQFCDATYNIFVSSNRGLDSSGPEGVPTLFCYNLPQIPGIIHREETRVGLVLCDVNKECHPEGYCFKPEQGKLADFKNPWTQKAGLCAEAVCPWPASLPQASPTGEDVECESGSDCHNSGPLKGIHDYIKHYFFKRCETLKGTSIWPSVRLCCFEELPDDICRLANGSRFRPNLTENGSALHNCYDELSLLRRDFEPEKPKEGLHTMGWMFYAFMGTVSCFVFCTFCTVFSLFSYFHDPSTHRKHYVRRRKSMESFRRGSK</sequence>
<evidence type="ECO:0000313" key="3">
    <source>
        <dbReference type="Proteomes" id="UP000835052"/>
    </source>
</evidence>
<organism evidence="2 3">
    <name type="scientific">Caenorhabditis auriculariae</name>
    <dbReference type="NCBI Taxonomy" id="2777116"/>
    <lineage>
        <taxon>Eukaryota</taxon>
        <taxon>Metazoa</taxon>
        <taxon>Ecdysozoa</taxon>
        <taxon>Nematoda</taxon>
        <taxon>Chromadorea</taxon>
        <taxon>Rhabditida</taxon>
        <taxon>Rhabditina</taxon>
        <taxon>Rhabditomorpha</taxon>
        <taxon>Rhabditoidea</taxon>
        <taxon>Rhabditidae</taxon>
        <taxon>Peloderinae</taxon>
        <taxon>Caenorhabditis</taxon>
    </lineage>
</organism>
<keyword evidence="1" id="KW-0812">Transmembrane</keyword>
<name>A0A8S1HMR0_9PELO</name>
<keyword evidence="3" id="KW-1185">Reference proteome</keyword>
<dbReference type="Proteomes" id="UP000835052">
    <property type="component" value="Unassembled WGS sequence"/>
</dbReference>
<protein>
    <recommendedName>
        <fullName evidence="4">Domain of unknown function DX domain-containing protein</fullName>
    </recommendedName>
</protein>
<evidence type="ECO:0000256" key="1">
    <source>
        <dbReference type="SAM" id="Phobius"/>
    </source>
</evidence>
<proteinExistence type="predicted"/>
<comment type="caution">
    <text evidence="2">The sequence shown here is derived from an EMBL/GenBank/DDBJ whole genome shotgun (WGS) entry which is preliminary data.</text>
</comment>
<feature type="transmembrane region" description="Helical" evidence="1">
    <location>
        <begin position="1000"/>
        <end position="1027"/>
    </location>
</feature>
<dbReference type="EMBL" id="CAJGYM010000109">
    <property type="protein sequence ID" value="CAD6197915.1"/>
    <property type="molecule type" value="Genomic_DNA"/>
</dbReference>
<keyword evidence="1" id="KW-0472">Membrane</keyword>